<dbReference type="InterPro" id="IPR046720">
    <property type="entry name" value="DUF6612"/>
</dbReference>
<reference evidence="3 4" key="1">
    <citation type="submission" date="2024-09" db="EMBL/GenBank/DDBJ databases">
        <authorList>
            <person name="Sun Q."/>
            <person name="Mori K."/>
        </authorList>
    </citation>
    <scope>NUCLEOTIDE SEQUENCE [LARGE SCALE GENOMIC DNA]</scope>
    <source>
        <strain evidence="3 4">CCM 7759</strain>
    </source>
</reference>
<dbReference type="InterPro" id="IPR001119">
    <property type="entry name" value="SLH_dom"/>
</dbReference>
<evidence type="ECO:0000259" key="2">
    <source>
        <dbReference type="PROSITE" id="PS51272"/>
    </source>
</evidence>
<evidence type="ECO:0000313" key="4">
    <source>
        <dbReference type="Proteomes" id="UP001589776"/>
    </source>
</evidence>
<keyword evidence="4" id="KW-1185">Reference proteome</keyword>
<comment type="caution">
    <text evidence="3">The sequence shown here is derived from an EMBL/GenBank/DDBJ whole genome shotgun (WGS) entry which is preliminary data.</text>
</comment>
<dbReference type="Proteomes" id="UP001589776">
    <property type="component" value="Unassembled WGS sequence"/>
</dbReference>
<name>A0ABV6DGS5_9BACL</name>
<dbReference type="Pfam" id="PF20316">
    <property type="entry name" value="DUF6612"/>
    <property type="match status" value="1"/>
</dbReference>
<dbReference type="Gene3D" id="2.50.20.20">
    <property type="match status" value="1"/>
</dbReference>
<dbReference type="Pfam" id="PF00395">
    <property type="entry name" value="SLH"/>
    <property type="match status" value="1"/>
</dbReference>
<dbReference type="PROSITE" id="PS51272">
    <property type="entry name" value="SLH"/>
    <property type="match status" value="1"/>
</dbReference>
<dbReference type="EMBL" id="JBHLWN010000022">
    <property type="protein sequence ID" value="MFC0211824.1"/>
    <property type="molecule type" value="Genomic_DNA"/>
</dbReference>
<proteinExistence type="predicted"/>
<sequence length="416" mass="45465">MRQTMKHITAVTVLASSLLVPAIGHAADAGPVTRGEFIRLIAERLELSPKDNTLGLPKDVAADSEFANAVRVMMERKILQGYEDGTFRLSQPVTDTEASYILGRLLGVRDGDAAKALPERFGAAIGGAGNLSAESAQQLVDTALKSDESALEWLKKAAEKQKEVVSFRTAAEMDMTMAMKAFSDNPAMTVDMKASSKLEFHIEQGLHQAMETEMVGPTGPVKIQMNQYTVTSGTYVEMNDPATGKLTWFDMTKQMPYSFEQLIEMQKNSSLSMENWTLPGFFYRDHGTETVDGVKLRKVEMNGSLTSFKEIMDIYAKVSGGTNSGMTDTLKAMPGFEDLSLKMSGVVWIDETSMLIQRMDMDMVMSYGDNSVIPISEVAMSMDMKYADYNGDVEVKLPEAAKQAVPLPMPTAGAGS</sequence>
<keyword evidence="1" id="KW-0732">Signal</keyword>
<dbReference type="RefSeq" id="WP_377468828.1">
    <property type="nucleotide sequence ID" value="NZ_JBHLWN010000022.1"/>
</dbReference>
<feature type="domain" description="SLH" evidence="2">
    <location>
        <begin position="53"/>
        <end position="116"/>
    </location>
</feature>
<gene>
    <name evidence="3" type="ORF">ACFFK0_05030</name>
</gene>
<accession>A0ABV6DGS5</accession>
<feature type="signal peptide" evidence="1">
    <location>
        <begin position="1"/>
        <end position="26"/>
    </location>
</feature>
<organism evidence="3 4">
    <name type="scientific">Paenibacillus chartarius</name>
    <dbReference type="NCBI Taxonomy" id="747481"/>
    <lineage>
        <taxon>Bacteria</taxon>
        <taxon>Bacillati</taxon>
        <taxon>Bacillota</taxon>
        <taxon>Bacilli</taxon>
        <taxon>Bacillales</taxon>
        <taxon>Paenibacillaceae</taxon>
        <taxon>Paenibacillus</taxon>
    </lineage>
</organism>
<evidence type="ECO:0000256" key="1">
    <source>
        <dbReference type="SAM" id="SignalP"/>
    </source>
</evidence>
<feature type="chain" id="PRO_5047223786" evidence="1">
    <location>
        <begin position="27"/>
        <end position="416"/>
    </location>
</feature>
<evidence type="ECO:0000313" key="3">
    <source>
        <dbReference type="EMBL" id="MFC0211824.1"/>
    </source>
</evidence>
<protein>
    <submittedName>
        <fullName evidence="3">DUF6612 family protein</fullName>
    </submittedName>
</protein>